<keyword evidence="3 6" id="KW-0479">Metal-binding</keyword>
<keyword evidence="2 6" id="KW-0540">Nuclease</keyword>
<evidence type="ECO:0000256" key="4">
    <source>
        <dbReference type="ARBA" id="ARBA00022801"/>
    </source>
</evidence>
<dbReference type="EMBL" id="BONK01000004">
    <property type="protein sequence ID" value="GIG20904.1"/>
    <property type="molecule type" value="Genomic_DNA"/>
</dbReference>
<dbReference type="AlphaFoldDB" id="A0A919U294"/>
<comment type="caution">
    <text evidence="8">The sequence shown here is derived from an EMBL/GenBank/DDBJ whole genome shotgun (WGS) entry which is preliminary data.</text>
</comment>
<dbReference type="InterPro" id="IPR022907">
    <property type="entry name" value="VapC_family"/>
</dbReference>
<dbReference type="GO" id="GO:0090729">
    <property type="term" value="F:toxin activity"/>
    <property type="evidence" value="ECO:0007669"/>
    <property type="project" value="UniProtKB-KW"/>
</dbReference>
<protein>
    <recommendedName>
        <fullName evidence="6">Ribonuclease VapC</fullName>
        <shortName evidence="6">RNase VapC</shortName>
        <ecNumber evidence="6">3.1.-.-</ecNumber>
    </recommendedName>
    <alternativeName>
        <fullName evidence="6">Toxin VapC</fullName>
    </alternativeName>
</protein>
<comment type="cofactor">
    <cofactor evidence="6">
        <name>Mg(2+)</name>
        <dbReference type="ChEBI" id="CHEBI:18420"/>
    </cofactor>
</comment>
<keyword evidence="4 6" id="KW-0378">Hydrolase</keyword>
<accession>A0A919U294</accession>
<keyword evidence="6" id="KW-0800">Toxin</keyword>
<dbReference type="Proteomes" id="UP000632740">
    <property type="component" value="Unassembled WGS sequence"/>
</dbReference>
<sequence>MTTTDPLWLLDVNVLMALAHPSHVHHGAAHAWFATVTAFATTALTETGLLRLSMNPAVTGQQISPSAALGLLSAIRALPAHRSVSDGASLAAPAIISTPAGYKQVTDLHLVNLAATSDAVLVTFDSRLANALHPDDRRHVHVLSPVAP</sequence>
<keyword evidence="1 6" id="KW-1277">Toxin-antitoxin system</keyword>
<feature type="binding site" evidence="6">
    <location>
        <position position="107"/>
    </location>
    <ligand>
        <name>Mg(2+)</name>
        <dbReference type="ChEBI" id="CHEBI:18420"/>
    </ligand>
</feature>
<reference evidence="8" key="1">
    <citation type="submission" date="2021-01" db="EMBL/GenBank/DDBJ databases">
        <title>Whole genome shotgun sequence of Cellulomonas chitinilytica NBRC 110799.</title>
        <authorList>
            <person name="Komaki H."/>
            <person name="Tamura T."/>
        </authorList>
    </citation>
    <scope>NUCLEOTIDE SEQUENCE</scope>
    <source>
        <strain evidence="8">NBRC 110799</strain>
    </source>
</reference>
<evidence type="ECO:0000256" key="5">
    <source>
        <dbReference type="ARBA" id="ARBA00022842"/>
    </source>
</evidence>
<evidence type="ECO:0000256" key="6">
    <source>
        <dbReference type="HAMAP-Rule" id="MF_00265"/>
    </source>
</evidence>
<evidence type="ECO:0000259" key="7">
    <source>
        <dbReference type="Pfam" id="PF01850"/>
    </source>
</evidence>
<dbReference type="GO" id="GO:0004540">
    <property type="term" value="F:RNA nuclease activity"/>
    <property type="evidence" value="ECO:0007669"/>
    <property type="project" value="InterPro"/>
</dbReference>
<evidence type="ECO:0000256" key="1">
    <source>
        <dbReference type="ARBA" id="ARBA00022649"/>
    </source>
</evidence>
<dbReference type="Pfam" id="PF01850">
    <property type="entry name" value="PIN"/>
    <property type="match status" value="1"/>
</dbReference>
<evidence type="ECO:0000256" key="3">
    <source>
        <dbReference type="ARBA" id="ARBA00022723"/>
    </source>
</evidence>
<dbReference type="Gene3D" id="3.40.50.1010">
    <property type="entry name" value="5'-nuclease"/>
    <property type="match status" value="1"/>
</dbReference>
<dbReference type="GO" id="GO:0000287">
    <property type="term" value="F:magnesium ion binding"/>
    <property type="evidence" value="ECO:0007669"/>
    <property type="project" value="UniProtKB-UniRule"/>
</dbReference>
<comment type="function">
    <text evidence="6">Toxic component of a toxin-antitoxin (TA) system. An RNase.</text>
</comment>
<dbReference type="InterPro" id="IPR002716">
    <property type="entry name" value="PIN_dom"/>
</dbReference>
<keyword evidence="9" id="KW-1185">Reference proteome</keyword>
<name>A0A919U294_9CELL</name>
<organism evidence="8 9">
    <name type="scientific">Cellulomonas chitinilytica</name>
    <dbReference type="NCBI Taxonomy" id="398759"/>
    <lineage>
        <taxon>Bacteria</taxon>
        <taxon>Bacillati</taxon>
        <taxon>Actinomycetota</taxon>
        <taxon>Actinomycetes</taxon>
        <taxon>Micrococcales</taxon>
        <taxon>Cellulomonadaceae</taxon>
        <taxon>Cellulomonas</taxon>
    </lineage>
</organism>
<keyword evidence="5 6" id="KW-0460">Magnesium</keyword>
<dbReference type="InterPro" id="IPR006226">
    <property type="entry name" value="Mtu_PIN"/>
</dbReference>
<comment type="similarity">
    <text evidence="6">Belongs to the PINc/VapC protein family.</text>
</comment>
<evidence type="ECO:0000313" key="9">
    <source>
        <dbReference type="Proteomes" id="UP000632740"/>
    </source>
</evidence>
<dbReference type="InterPro" id="IPR029060">
    <property type="entry name" value="PIN-like_dom_sf"/>
</dbReference>
<dbReference type="SUPFAM" id="SSF88723">
    <property type="entry name" value="PIN domain-like"/>
    <property type="match status" value="1"/>
</dbReference>
<feature type="binding site" evidence="6">
    <location>
        <position position="11"/>
    </location>
    <ligand>
        <name>Mg(2+)</name>
        <dbReference type="ChEBI" id="CHEBI:18420"/>
    </ligand>
</feature>
<dbReference type="EC" id="3.1.-.-" evidence="6"/>
<evidence type="ECO:0000256" key="2">
    <source>
        <dbReference type="ARBA" id="ARBA00022722"/>
    </source>
</evidence>
<dbReference type="NCBIfam" id="TIGR00028">
    <property type="entry name" value="Mtu_PIN_fam"/>
    <property type="match status" value="1"/>
</dbReference>
<feature type="domain" description="PIN" evidence="7">
    <location>
        <begin position="9"/>
        <end position="130"/>
    </location>
</feature>
<dbReference type="RefSeq" id="WP_203751049.1">
    <property type="nucleotide sequence ID" value="NZ_BONK01000004.1"/>
</dbReference>
<dbReference type="HAMAP" id="MF_00265">
    <property type="entry name" value="VapC_Nob1"/>
    <property type="match status" value="1"/>
</dbReference>
<evidence type="ECO:0000313" key="8">
    <source>
        <dbReference type="EMBL" id="GIG20904.1"/>
    </source>
</evidence>
<dbReference type="GO" id="GO:0016788">
    <property type="term" value="F:hydrolase activity, acting on ester bonds"/>
    <property type="evidence" value="ECO:0007669"/>
    <property type="project" value="InterPro"/>
</dbReference>
<proteinExistence type="inferred from homology"/>
<dbReference type="GO" id="GO:0045926">
    <property type="term" value="P:negative regulation of growth"/>
    <property type="evidence" value="ECO:0007669"/>
    <property type="project" value="UniProtKB-ARBA"/>
</dbReference>
<gene>
    <name evidence="8" type="primary">vapC38</name>
    <name evidence="6" type="synonym">vapC</name>
    <name evidence="8" type="ORF">Cch01nite_16280</name>
</gene>